<evidence type="ECO:0000313" key="3">
    <source>
        <dbReference type="EMBL" id="KAJ4823040.1"/>
    </source>
</evidence>
<evidence type="ECO:0000313" key="4">
    <source>
        <dbReference type="Proteomes" id="UP001141552"/>
    </source>
</evidence>
<dbReference type="GO" id="GO:0009451">
    <property type="term" value="P:RNA modification"/>
    <property type="evidence" value="ECO:0007669"/>
    <property type="project" value="InterPro"/>
</dbReference>
<dbReference type="NCBIfam" id="TIGR00756">
    <property type="entry name" value="PPR"/>
    <property type="match status" value="1"/>
</dbReference>
<feature type="non-terminal residue" evidence="3">
    <location>
        <position position="1"/>
    </location>
</feature>
<dbReference type="Proteomes" id="UP001141552">
    <property type="component" value="Unassembled WGS sequence"/>
</dbReference>
<dbReference type="PANTHER" id="PTHR24015">
    <property type="entry name" value="OS07G0578800 PROTEIN-RELATED"/>
    <property type="match status" value="1"/>
</dbReference>
<organism evidence="3 4">
    <name type="scientific">Turnera subulata</name>
    <dbReference type="NCBI Taxonomy" id="218843"/>
    <lineage>
        <taxon>Eukaryota</taxon>
        <taxon>Viridiplantae</taxon>
        <taxon>Streptophyta</taxon>
        <taxon>Embryophyta</taxon>
        <taxon>Tracheophyta</taxon>
        <taxon>Spermatophyta</taxon>
        <taxon>Magnoliopsida</taxon>
        <taxon>eudicotyledons</taxon>
        <taxon>Gunneridae</taxon>
        <taxon>Pentapetalae</taxon>
        <taxon>rosids</taxon>
        <taxon>fabids</taxon>
        <taxon>Malpighiales</taxon>
        <taxon>Passifloraceae</taxon>
        <taxon>Turnera</taxon>
    </lineage>
</organism>
<accession>A0A9Q0F2Z1</accession>
<sequence>MPEPELGDCLGYSSDYRLLASALKSFAAVSSLRWGKSLHGTALKAGHLSCHSVSKAVLNMYAKCRALNDSRKLFGEIGCQCDQDPVFWNILLSGFASSGAHDAENQTLSLFKSMHAATQPKPSSVTLAVLLPVCARFGDVGVGRSVHGYAVKSGLENHTLGMFREGIQPDSITVLTILQYCASVLRVDKVKEAHCYSIRHDLLLYHAEPKIGNAILDAYSKCDHISYAFKVFQGLSEQKNLVSFNSMISGYVNSGLYDDANMIFNEMLVTDLTTWNLMVRAYTANNCPAQAFDLFRELQ</sequence>
<reference evidence="3" key="1">
    <citation type="submission" date="2022-02" db="EMBL/GenBank/DDBJ databases">
        <authorList>
            <person name="Henning P.M."/>
            <person name="McCubbin A.G."/>
            <person name="Shore J.S."/>
        </authorList>
    </citation>
    <scope>NUCLEOTIDE SEQUENCE</scope>
    <source>
        <strain evidence="3">F60SS</strain>
        <tissue evidence="3">Leaves</tissue>
    </source>
</reference>
<dbReference type="OrthoDB" id="1904892at2759"/>
<dbReference type="Pfam" id="PF01535">
    <property type="entry name" value="PPR"/>
    <property type="match status" value="2"/>
</dbReference>
<dbReference type="InterPro" id="IPR011990">
    <property type="entry name" value="TPR-like_helical_dom_sf"/>
</dbReference>
<dbReference type="GO" id="GO:0003723">
    <property type="term" value="F:RNA binding"/>
    <property type="evidence" value="ECO:0007669"/>
    <property type="project" value="InterPro"/>
</dbReference>
<evidence type="ECO:0000256" key="2">
    <source>
        <dbReference type="PROSITE-ProRule" id="PRU00708"/>
    </source>
</evidence>
<dbReference type="AlphaFoldDB" id="A0A9Q0F2Z1"/>
<reference evidence="3" key="2">
    <citation type="journal article" date="2023" name="Plants (Basel)">
        <title>Annotation of the Turnera subulata (Passifloraceae) Draft Genome Reveals the S-Locus Evolved after the Divergence of Turneroideae from Passifloroideae in a Stepwise Manner.</title>
        <authorList>
            <person name="Henning P.M."/>
            <person name="Roalson E.H."/>
            <person name="Mir W."/>
            <person name="McCubbin A.G."/>
            <person name="Shore J.S."/>
        </authorList>
    </citation>
    <scope>NUCLEOTIDE SEQUENCE</scope>
    <source>
        <tissue evidence="3">Leaves</tissue>
    </source>
</reference>
<dbReference type="PROSITE" id="PS51375">
    <property type="entry name" value="PPR"/>
    <property type="match status" value="1"/>
</dbReference>
<dbReference type="Gene3D" id="1.25.40.10">
    <property type="entry name" value="Tetratricopeptide repeat domain"/>
    <property type="match status" value="2"/>
</dbReference>
<comment type="caution">
    <text evidence="3">The sequence shown here is derived from an EMBL/GenBank/DDBJ whole genome shotgun (WGS) entry which is preliminary data.</text>
</comment>
<gene>
    <name evidence="3" type="ORF">Tsubulata_012360</name>
</gene>
<dbReference type="InterPro" id="IPR002885">
    <property type="entry name" value="PPR_rpt"/>
</dbReference>
<keyword evidence="4" id="KW-1185">Reference proteome</keyword>
<dbReference type="EMBL" id="JAKUCV010007534">
    <property type="protein sequence ID" value="KAJ4823040.1"/>
    <property type="molecule type" value="Genomic_DNA"/>
</dbReference>
<dbReference type="PANTHER" id="PTHR24015:SF339">
    <property type="entry name" value="DYW DOMAIN-CONTAINING PROTEIN"/>
    <property type="match status" value="1"/>
</dbReference>
<evidence type="ECO:0008006" key="5">
    <source>
        <dbReference type="Google" id="ProtNLM"/>
    </source>
</evidence>
<protein>
    <recommendedName>
        <fullName evidence="5">Pentatricopeptide repeat-containing protein</fullName>
    </recommendedName>
</protein>
<keyword evidence="1" id="KW-0677">Repeat</keyword>
<name>A0A9Q0F2Z1_9ROSI</name>
<proteinExistence type="predicted"/>
<evidence type="ECO:0000256" key="1">
    <source>
        <dbReference type="ARBA" id="ARBA00022737"/>
    </source>
</evidence>
<feature type="repeat" description="PPR" evidence="2">
    <location>
        <begin position="240"/>
        <end position="274"/>
    </location>
</feature>
<dbReference type="InterPro" id="IPR046960">
    <property type="entry name" value="PPR_At4g14850-like_plant"/>
</dbReference>